<dbReference type="InterPro" id="IPR026015">
    <property type="entry name" value="ATP_synth_OSCP/delta_N_sf"/>
</dbReference>
<evidence type="ECO:0000256" key="5">
    <source>
        <dbReference type="ARBA" id="ARBA00023136"/>
    </source>
</evidence>
<protein>
    <submittedName>
        <fullName evidence="7">ATP synthase subunit delta</fullName>
    </submittedName>
</protein>
<organism evidence="7 8">
    <name type="scientific">Lactiplantibacillus plantarum subsp. plantarum</name>
    <dbReference type="NCBI Taxonomy" id="337330"/>
    <lineage>
        <taxon>Bacteria</taxon>
        <taxon>Bacillati</taxon>
        <taxon>Bacillota</taxon>
        <taxon>Bacilli</taxon>
        <taxon>Lactobacillales</taxon>
        <taxon>Lactobacillaceae</taxon>
        <taxon>Lactiplantibacillus</taxon>
    </lineage>
</organism>
<comment type="subcellular location">
    <subcellularLocation>
        <location evidence="1">Membrane</location>
    </subcellularLocation>
</comment>
<evidence type="ECO:0000313" key="7">
    <source>
        <dbReference type="EMBL" id="POD85963.1"/>
    </source>
</evidence>
<dbReference type="EMBL" id="NKCZ01000088">
    <property type="protein sequence ID" value="POD85963.1"/>
    <property type="molecule type" value="Genomic_DNA"/>
</dbReference>
<dbReference type="GO" id="GO:0016020">
    <property type="term" value="C:membrane"/>
    <property type="evidence" value="ECO:0007669"/>
    <property type="project" value="UniProtKB-SubCell"/>
</dbReference>
<sequence length="57" mass="6332">MSLDNLTIASRYSKALFELAVEKDQTEAFLAELKQLRQVFVDNPPIGRGPLRIIASG</sequence>
<gene>
    <name evidence="7" type="ORF">S101258_01165</name>
</gene>
<keyword evidence="5" id="KW-0472">Membrane</keyword>
<dbReference type="Proteomes" id="UP000236990">
    <property type="component" value="Unassembled WGS sequence"/>
</dbReference>
<dbReference type="GO" id="GO:0046933">
    <property type="term" value="F:proton-transporting ATP synthase activity, rotational mechanism"/>
    <property type="evidence" value="ECO:0007669"/>
    <property type="project" value="InterPro"/>
</dbReference>
<evidence type="ECO:0000256" key="4">
    <source>
        <dbReference type="ARBA" id="ARBA00023065"/>
    </source>
</evidence>
<evidence type="ECO:0000256" key="3">
    <source>
        <dbReference type="ARBA" id="ARBA00022781"/>
    </source>
</evidence>
<keyword evidence="6" id="KW-0066">ATP synthesis</keyword>
<evidence type="ECO:0000256" key="6">
    <source>
        <dbReference type="ARBA" id="ARBA00023310"/>
    </source>
</evidence>
<name>A0A2S3U742_LACPN</name>
<evidence type="ECO:0000256" key="2">
    <source>
        <dbReference type="ARBA" id="ARBA00022448"/>
    </source>
</evidence>
<dbReference type="Pfam" id="PF00213">
    <property type="entry name" value="OSCP"/>
    <property type="match status" value="1"/>
</dbReference>
<comment type="caution">
    <text evidence="7">The sequence shown here is derived from an EMBL/GenBank/DDBJ whole genome shotgun (WGS) entry which is preliminary data.</text>
</comment>
<evidence type="ECO:0000313" key="8">
    <source>
        <dbReference type="Proteomes" id="UP000236990"/>
    </source>
</evidence>
<dbReference type="AlphaFoldDB" id="A0A2S3U742"/>
<keyword evidence="4" id="KW-0406">Ion transport</keyword>
<dbReference type="SUPFAM" id="SSF47928">
    <property type="entry name" value="N-terminal domain of the delta subunit of the F1F0-ATP synthase"/>
    <property type="match status" value="1"/>
</dbReference>
<dbReference type="InterPro" id="IPR000711">
    <property type="entry name" value="ATPase_OSCP/dsu"/>
</dbReference>
<keyword evidence="2" id="KW-0813">Transport</keyword>
<accession>A0A2S3U742</accession>
<evidence type="ECO:0000256" key="1">
    <source>
        <dbReference type="ARBA" id="ARBA00004370"/>
    </source>
</evidence>
<reference evidence="7 8" key="1">
    <citation type="submission" date="2017-06" db="EMBL/GenBank/DDBJ databases">
        <title>Genome sequence of Lactobacillus plantarum subsp. plantarum strain SRCM101258.</title>
        <authorList>
            <person name="Cho S.H."/>
        </authorList>
    </citation>
    <scope>NUCLEOTIDE SEQUENCE [LARGE SCALE GENOMIC DNA]</scope>
    <source>
        <strain evidence="7 8">SRCM101258</strain>
    </source>
</reference>
<keyword evidence="3" id="KW-0375">Hydrogen ion transport</keyword>
<dbReference type="Gene3D" id="1.10.520.20">
    <property type="entry name" value="N-terminal domain of the delta subunit of the F1F0-ATP synthase"/>
    <property type="match status" value="1"/>
</dbReference>
<proteinExistence type="predicted"/>